<keyword evidence="1" id="KW-0175">Coiled coil</keyword>
<evidence type="ECO:0000256" key="1">
    <source>
        <dbReference type="SAM" id="Coils"/>
    </source>
</evidence>
<gene>
    <name evidence="2" type="ORF">Cyrtocomes_00710</name>
</gene>
<reference evidence="2 3" key="1">
    <citation type="submission" date="2023-02" db="EMBL/GenBank/DDBJ databases">
        <title>Host association and intracellularity evolved multiple times independently in the Rickettsiales.</title>
        <authorList>
            <person name="Castelli M."/>
            <person name="Nardi T."/>
            <person name="Gammuto L."/>
            <person name="Bellinzona G."/>
            <person name="Sabaneyeva E."/>
            <person name="Potekhin A."/>
            <person name="Serra V."/>
            <person name="Petroni G."/>
            <person name="Sassera D."/>
        </authorList>
    </citation>
    <scope>NUCLEOTIDE SEQUENCE [LARGE SCALE GENOMIC DNA]</scope>
    <source>
        <strain evidence="2 3">BOD18</strain>
    </source>
</reference>
<dbReference type="Proteomes" id="UP001293791">
    <property type="component" value="Unassembled WGS sequence"/>
</dbReference>
<comment type="caution">
    <text evidence="2">The sequence shown here is derived from an EMBL/GenBank/DDBJ whole genome shotgun (WGS) entry which is preliminary data.</text>
</comment>
<evidence type="ECO:0000313" key="3">
    <source>
        <dbReference type="Proteomes" id="UP001293791"/>
    </source>
</evidence>
<dbReference type="EMBL" id="JARGYT010000038">
    <property type="protein sequence ID" value="MDZ5762331.1"/>
    <property type="molecule type" value="Genomic_DNA"/>
</dbReference>
<dbReference type="RefSeq" id="WP_322497800.1">
    <property type="nucleotide sequence ID" value="NZ_JARGYT010000038.1"/>
</dbReference>
<evidence type="ECO:0000313" key="2">
    <source>
        <dbReference type="EMBL" id="MDZ5762331.1"/>
    </source>
</evidence>
<protein>
    <submittedName>
        <fullName evidence="2">Uncharacterized protein</fullName>
    </submittedName>
</protein>
<feature type="coiled-coil region" evidence="1">
    <location>
        <begin position="56"/>
        <end position="83"/>
    </location>
</feature>
<organism evidence="2 3">
    <name type="scientific">Candidatus Cyrtobacter comes</name>
    <dbReference type="NCBI Taxonomy" id="675776"/>
    <lineage>
        <taxon>Bacteria</taxon>
        <taxon>Pseudomonadati</taxon>
        <taxon>Pseudomonadota</taxon>
        <taxon>Alphaproteobacteria</taxon>
        <taxon>Rickettsiales</taxon>
        <taxon>Candidatus Midichloriaceae</taxon>
        <taxon>Candidatus Cyrtobacter</taxon>
    </lineage>
</organism>
<sequence length="89" mass="10429">MNSFIENKMDTLMLDFDRLIYADYTADARFYISKVKNLFEELELLMKSIHKEEAGLSNLELSLEKLLIKVETLEERLDQAIEFCNSSES</sequence>
<proteinExistence type="predicted"/>
<keyword evidence="3" id="KW-1185">Reference proteome</keyword>
<accession>A0ABU5L880</accession>
<name>A0ABU5L880_9RICK</name>